<evidence type="ECO:0000313" key="2">
    <source>
        <dbReference type="EMBL" id="GMM58459.1"/>
    </source>
</evidence>
<keyword evidence="3" id="KW-1185">Reference proteome</keyword>
<keyword evidence="1" id="KW-1133">Transmembrane helix</keyword>
<evidence type="ECO:0000313" key="3">
    <source>
        <dbReference type="Proteomes" id="UP001377567"/>
    </source>
</evidence>
<name>A0AAV5S7M6_MAUHU</name>
<dbReference type="Proteomes" id="UP001377567">
    <property type="component" value="Unassembled WGS sequence"/>
</dbReference>
<keyword evidence="1" id="KW-0472">Membrane</keyword>
<gene>
    <name evidence="2" type="ORF">DAKH74_050760</name>
</gene>
<dbReference type="EMBL" id="BTGD01000025">
    <property type="protein sequence ID" value="GMM58459.1"/>
    <property type="molecule type" value="Genomic_DNA"/>
</dbReference>
<protein>
    <submittedName>
        <fullName evidence="2">Sphingosine N-acyltransferase subunit</fullName>
    </submittedName>
</protein>
<dbReference type="AlphaFoldDB" id="A0AAV5S7M6"/>
<accession>A0AAV5S7M6</accession>
<reference evidence="2 3" key="1">
    <citation type="journal article" date="2023" name="Elife">
        <title>Identification of key yeast species and microbe-microbe interactions impacting larval growth of Drosophila in the wild.</title>
        <authorList>
            <person name="Mure A."/>
            <person name="Sugiura Y."/>
            <person name="Maeda R."/>
            <person name="Honda K."/>
            <person name="Sakurai N."/>
            <person name="Takahashi Y."/>
            <person name="Watada M."/>
            <person name="Katoh T."/>
            <person name="Gotoh A."/>
            <person name="Gotoh Y."/>
            <person name="Taniguchi I."/>
            <person name="Nakamura K."/>
            <person name="Hayashi T."/>
            <person name="Katayama T."/>
            <person name="Uemura T."/>
            <person name="Hattori Y."/>
        </authorList>
    </citation>
    <scope>NUCLEOTIDE SEQUENCE [LARGE SCALE GENOMIC DNA]</scope>
    <source>
        <strain evidence="2 3">KH-74</strain>
    </source>
</reference>
<evidence type="ECO:0000256" key="1">
    <source>
        <dbReference type="SAM" id="Phobius"/>
    </source>
</evidence>
<proteinExistence type="predicted"/>
<sequence>MADEKQKLTTKQTGSAAPTPRSRIPILFQCIAVALALMAAVEYFKYGTKINYEWFHCTPIMEPVGTNTSVLKIWARGGPSCDKRGEYKTILKRITRDYEPNDQHLQFCMIENMKVDPIHYPLGEDKGEPGYTAYVGYDEDEALVQKMCKDSTIFHM</sequence>
<organism evidence="2 3">
    <name type="scientific">Maudiozyma humilis</name>
    <name type="common">Sour dough yeast</name>
    <name type="synonym">Kazachstania humilis</name>
    <dbReference type="NCBI Taxonomy" id="51915"/>
    <lineage>
        <taxon>Eukaryota</taxon>
        <taxon>Fungi</taxon>
        <taxon>Dikarya</taxon>
        <taxon>Ascomycota</taxon>
        <taxon>Saccharomycotina</taxon>
        <taxon>Saccharomycetes</taxon>
        <taxon>Saccharomycetales</taxon>
        <taxon>Saccharomycetaceae</taxon>
        <taxon>Maudiozyma</taxon>
    </lineage>
</organism>
<comment type="caution">
    <text evidence="2">The sequence shown here is derived from an EMBL/GenBank/DDBJ whole genome shotgun (WGS) entry which is preliminary data.</text>
</comment>
<feature type="transmembrane region" description="Helical" evidence="1">
    <location>
        <begin position="26"/>
        <end position="44"/>
    </location>
</feature>
<keyword evidence="1" id="KW-0812">Transmembrane</keyword>